<evidence type="ECO:0000256" key="5">
    <source>
        <dbReference type="SAM" id="MobiDB-lite"/>
    </source>
</evidence>
<keyword evidence="6" id="KW-0732">Signal</keyword>
<evidence type="ECO:0000256" key="1">
    <source>
        <dbReference type="ARBA" id="ARBA00004173"/>
    </source>
</evidence>
<proteinExistence type="inferred from homology"/>
<dbReference type="STRING" id="1093900.A0A507BJD1"/>
<dbReference type="GO" id="GO:0033617">
    <property type="term" value="P:mitochondrial respiratory chain complex IV assembly"/>
    <property type="evidence" value="ECO:0007669"/>
    <property type="project" value="TreeGrafter"/>
</dbReference>
<evidence type="ECO:0000313" key="8">
    <source>
        <dbReference type="Proteomes" id="UP000319257"/>
    </source>
</evidence>
<reference evidence="7 8" key="1">
    <citation type="submission" date="2019-06" db="EMBL/GenBank/DDBJ databases">
        <title>Draft genome sequence of the filamentous fungus Phialemoniopsis curvata isolated from diesel fuel.</title>
        <authorList>
            <person name="Varaljay V.A."/>
            <person name="Lyon W.J."/>
            <person name="Crouch A.L."/>
            <person name="Drake C.E."/>
            <person name="Hollomon J.M."/>
            <person name="Nadeau L.J."/>
            <person name="Nunn H.S."/>
            <person name="Stevenson B.S."/>
            <person name="Bojanowski C.L."/>
            <person name="Crookes-Goodson W.J."/>
        </authorList>
    </citation>
    <scope>NUCLEOTIDE SEQUENCE [LARGE SCALE GENOMIC DNA]</scope>
    <source>
        <strain evidence="7 8">D216</strain>
    </source>
</reference>
<dbReference type="AlphaFoldDB" id="A0A507BJD1"/>
<dbReference type="InParanoid" id="A0A507BJD1"/>
<dbReference type="PANTHER" id="PTHR28163:SF1">
    <property type="entry name" value="PROTEIN PET117 HOMOLOG, MITOCHONDRIAL"/>
    <property type="match status" value="1"/>
</dbReference>
<gene>
    <name evidence="7" type="ORF">E0L32_012382</name>
</gene>
<evidence type="ECO:0000256" key="4">
    <source>
        <dbReference type="ARBA" id="ARBA00023128"/>
    </source>
</evidence>
<keyword evidence="3" id="KW-0809">Transit peptide</keyword>
<keyword evidence="4" id="KW-0496">Mitochondrion</keyword>
<dbReference type="InterPro" id="IPR031568">
    <property type="entry name" value="Pet117"/>
</dbReference>
<dbReference type="Proteomes" id="UP000319257">
    <property type="component" value="Unassembled WGS sequence"/>
</dbReference>
<feature type="region of interest" description="Disordered" evidence="5">
    <location>
        <begin position="64"/>
        <end position="95"/>
    </location>
</feature>
<dbReference type="RefSeq" id="XP_030998489.1">
    <property type="nucleotide sequence ID" value="XM_031135217.1"/>
</dbReference>
<evidence type="ECO:0000256" key="3">
    <source>
        <dbReference type="ARBA" id="ARBA00022946"/>
    </source>
</evidence>
<comment type="caution">
    <text evidence="7">The sequence shown here is derived from an EMBL/GenBank/DDBJ whole genome shotgun (WGS) entry which is preliminary data.</text>
</comment>
<accession>A0A507BJD1</accession>
<dbReference type="FunCoup" id="A0A507BJD1">
    <property type="interactions" value="11"/>
</dbReference>
<evidence type="ECO:0000313" key="7">
    <source>
        <dbReference type="EMBL" id="TPX16778.1"/>
    </source>
</evidence>
<protein>
    <recommendedName>
        <fullName evidence="9">Cytochrome c oxidase assembly protein</fullName>
    </recommendedName>
</protein>
<evidence type="ECO:0000256" key="6">
    <source>
        <dbReference type="SAM" id="SignalP"/>
    </source>
</evidence>
<evidence type="ECO:0000256" key="2">
    <source>
        <dbReference type="ARBA" id="ARBA00008197"/>
    </source>
</evidence>
<feature type="signal peptide" evidence="6">
    <location>
        <begin position="1"/>
        <end position="21"/>
    </location>
</feature>
<dbReference type="OrthoDB" id="76305at2759"/>
<comment type="similarity">
    <text evidence="2">Belongs to the PET117 family.</text>
</comment>
<dbReference type="EMBL" id="SKBQ01000166">
    <property type="protein sequence ID" value="TPX16778.1"/>
    <property type="molecule type" value="Genomic_DNA"/>
</dbReference>
<dbReference type="GeneID" id="41979829"/>
<comment type="subcellular location">
    <subcellularLocation>
        <location evidence="1">Mitochondrion</location>
    </subcellularLocation>
</comment>
<organism evidence="7 8">
    <name type="scientific">Thyridium curvatum</name>
    <dbReference type="NCBI Taxonomy" id="1093900"/>
    <lineage>
        <taxon>Eukaryota</taxon>
        <taxon>Fungi</taxon>
        <taxon>Dikarya</taxon>
        <taxon>Ascomycota</taxon>
        <taxon>Pezizomycotina</taxon>
        <taxon>Sordariomycetes</taxon>
        <taxon>Sordariomycetidae</taxon>
        <taxon>Thyridiales</taxon>
        <taxon>Thyridiaceae</taxon>
        <taxon>Thyridium</taxon>
    </lineage>
</organism>
<dbReference type="GO" id="GO:0005739">
    <property type="term" value="C:mitochondrion"/>
    <property type="evidence" value="ECO:0007669"/>
    <property type="project" value="UniProtKB-SubCell"/>
</dbReference>
<sequence>MSRASKLTLLGTSLFAATTIAMVHFQQKFEKDAMHEGVVRDMEQQRVKRERQLDFDMQRALEEEYKKGQTVRDSTGEMDSSSSSGGGGGGGAVAR</sequence>
<feature type="chain" id="PRO_5021324795" description="Cytochrome c oxidase assembly protein" evidence="6">
    <location>
        <begin position="22"/>
        <end position="95"/>
    </location>
</feature>
<feature type="compositionally biased region" description="Gly residues" evidence="5">
    <location>
        <begin position="84"/>
        <end position="95"/>
    </location>
</feature>
<keyword evidence="8" id="KW-1185">Reference proteome</keyword>
<name>A0A507BJD1_9PEZI</name>
<evidence type="ECO:0008006" key="9">
    <source>
        <dbReference type="Google" id="ProtNLM"/>
    </source>
</evidence>
<dbReference type="Pfam" id="PF15786">
    <property type="entry name" value="PET117"/>
    <property type="match status" value="1"/>
</dbReference>
<dbReference type="PANTHER" id="PTHR28163">
    <property type="entry name" value="PROTEIN PET117 HOMOLOG, MITOCHONDRIAL"/>
    <property type="match status" value="1"/>
</dbReference>